<evidence type="ECO:0000256" key="3">
    <source>
        <dbReference type="ARBA" id="ARBA00022603"/>
    </source>
</evidence>
<dbReference type="InterPro" id="IPR029063">
    <property type="entry name" value="SAM-dependent_MTases_sf"/>
</dbReference>
<reference evidence="8" key="1">
    <citation type="submission" date="2020-05" db="EMBL/GenBank/DDBJ databases">
        <title>Phylogenomic resolution of chytrid fungi.</title>
        <authorList>
            <person name="Stajich J.E."/>
            <person name="Amses K."/>
            <person name="Simmons R."/>
            <person name="Seto K."/>
            <person name="Myers J."/>
            <person name="Bonds A."/>
            <person name="Quandt C.A."/>
            <person name="Barry K."/>
            <person name="Liu P."/>
            <person name="Grigoriev I."/>
            <person name="Longcore J.E."/>
            <person name="James T.Y."/>
        </authorList>
    </citation>
    <scope>NUCLEOTIDE SEQUENCE</scope>
    <source>
        <strain evidence="8">JEL0476</strain>
    </source>
</reference>
<protein>
    <recommendedName>
        <fullName evidence="5">phosphoethanolamine N-methyltransferase</fullName>
        <ecNumber evidence="5">2.1.1.103</ecNumber>
    </recommendedName>
</protein>
<dbReference type="Pfam" id="PF13489">
    <property type="entry name" value="Methyltransf_23"/>
    <property type="match status" value="1"/>
</dbReference>
<dbReference type="GO" id="GO:0000234">
    <property type="term" value="F:phosphoethanolamine N-methyltransferase activity"/>
    <property type="evidence" value="ECO:0007669"/>
    <property type="project" value="UniProtKB-EC"/>
</dbReference>
<comment type="catalytic activity">
    <reaction evidence="7">
        <text>N-methylethanolamine phosphate + S-adenosyl-L-methionine = N,N-dimethylethanolamine phosphate + S-adenosyl-L-homocysteine + H(+)</text>
        <dbReference type="Rhea" id="RHEA:25321"/>
        <dbReference type="ChEBI" id="CHEBI:15378"/>
        <dbReference type="ChEBI" id="CHEBI:57781"/>
        <dbReference type="ChEBI" id="CHEBI:57856"/>
        <dbReference type="ChEBI" id="CHEBI:58641"/>
        <dbReference type="ChEBI" id="CHEBI:59789"/>
        <dbReference type="EC" id="2.1.1.103"/>
    </reaction>
    <physiologicalReaction direction="left-to-right" evidence="7">
        <dbReference type="Rhea" id="RHEA:25322"/>
    </physiologicalReaction>
</comment>
<keyword evidence="4" id="KW-0808">Transferase</keyword>
<dbReference type="PANTHER" id="PTHR44307">
    <property type="entry name" value="PHOSPHOETHANOLAMINE METHYLTRANSFERASE"/>
    <property type="match status" value="1"/>
</dbReference>
<keyword evidence="3" id="KW-0489">Methyltransferase</keyword>
<gene>
    <name evidence="8" type="ORF">HK099_000665</name>
</gene>
<organism evidence="8 9">
    <name type="scientific">Clydaea vesicula</name>
    <dbReference type="NCBI Taxonomy" id="447962"/>
    <lineage>
        <taxon>Eukaryota</taxon>
        <taxon>Fungi</taxon>
        <taxon>Fungi incertae sedis</taxon>
        <taxon>Chytridiomycota</taxon>
        <taxon>Chytridiomycota incertae sedis</taxon>
        <taxon>Chytridiomycetes</taxon>
        <taxon>Lobulomycetales</taxon>
        <taxon>Lobulomycetaceae</taxon>
        <taxon>Clydaea</taxon>
    </lineage>
</organism>
<comment type="caution">
    <text evidence="8">The sequence shown here is derived from an EMBL/GenBank/DDBJ whole genome shotgun (WGS) entry which is preliminary data.</text>
</comment>
<dbReference type="Proteomes" id="UP001211065">
    <property type="component" value="Unassembled WGS sequence"/>
</dbReference>
<evidence type="ECO:0000313" key="8">
    <source>
        <dbReference type="EMBL" id="KAJ3205933.1"/>
    </source>
</evidence>
<proteinExistence type="predicted"/>
<evidence type="ECO:0000256" key="6">
    <source>
        <dbReference type="ARBA" id="ARBA00047619"/>
    </source>
</evidence>
<evidence type="ECO:0000256" key="4">
    <source>
        <dbReference type="ARBA" id="ARBA00022679"/>
    </source>
</evidence>
<dbReference type="SUPFAM" id="SSF53335">
    <property type="entry name" value="S-adenosyl-L-methionine-dependent methyltransferases"/>
    <property type="match status" value="1"/>
</dbReference>
<dbReference type="Gene3D" id="3.40.50.150">
    <property type="entry name" value="Vaccinia Virus protein VP39"/>
    <property type="match status" value="1"/>
</dbReference>
<evidence type="ECO:0000256" key="5">
    <source>
        <dbReference type="ARBA" id="ARBA00035674"/>
    </source>
</evidence>
<dbReference type="GO" id="GO:0032259">
    <property type="term" value="P:methylation"/>
    <property type="evidence" value="ECO:0007669"/>
    <property type="project" value="UniProtKB-KW"/>
</dbReference>
<evidence type="ECO:0000313" key="9">
    <source>
        <dbReference type="Proteomes" id="UP001211065"/>
    </source>
</evidence>
<dbReference type="CDD" id="cd02440">
    <property type="entry name" value="AdoMet_MTases"/>
    <property type="match status" value="1"/>
</dbReference>
<comment type="pathway">
    <text evidence="2">Lipid metabolism.</text>
</comment>
<evidence type="ECO:0000256" key="2">
    <source>
        <dbReference type="ARBA" id="ARBA00005189"/>
    </source>
</evidence>
<evidence type="ECO:0000256" key="1">
    <source>
        <dbReference type="ARBA" id="ARBA00004969"/>
    </source>
</evidence>
<accession>A0AAD5TXI3</accession>
<dbReference type="EMBL" id="JADGJW010001165">
    <property type="protein sequence ID" value="KAJ3205933.1"/>
    <property type="molecule type" value="Genomic_DNA"/>
</dbReference>
<dbReference type="AlphaFoldDB" id="A0AAD5TXI3"/>
<sequence>MKNFLFFKSYKETDSNENELYSLDHALLNLNVQSLWLNMGYWKHTQDYVQANKNLADLLYDQIPTHINNATLIDFGFGCGDQILHYINSRSIEIYVGVTNEKSQYTIATKLLDQNLNDNLKQSKPIVKLFNGNSTDIQSWKNQHGKYYTDLVSENRVNLNLQHFSKFLPYLEQFDIVLSLDACYHFDTRENFLKIAFDLLKPGGYIAITDLILGFDSQKNAFNSVFLNLIAKLTNIPKANLINQDEYEILFKKIGFTNLKLLDITDHVFKGLVKNCSNQTKNFKTGFKINFLKNPPLDNEIPIDWFKYEHILPKIFNYLDTKKVFRFFVVSAQKPT</sequence>
<name>A0AAD5TXI3_9FUNG</name>
<evidence type="ECO:0000256" key="7">
    <source>
        <dbReference type="ARBA" id="ARBA00047841"/>
    </source>
</evidence>
<dbReference type="PANTHER" id="PTHR44307:SF2">
    <property type="entry name" value="PHOSPHOETHANOLAMINE METHYLTRANSFERASE ISOFORM X1"/>
    <property type="match status" value="1"/>
</dbReference>
<comment type="pathway">
    <text evidence="1">Phospholipid metabolism; phosphatidylcholine biosynthesis.</text>
</comment>
<keyword evidence="9" id="KW-1185">Reference proteome</keyword>
<comment type="catalytic activity">
    <reaction evidence="6">
        <text>N,N-dimethylethanolamine phosphate + S-adenosyl-L-methionine = phosphocholine + S-adenosyl-L-homocysteine + H(+)</text>
        <dbReference type="Rhea" id="RHEA:25325"/>
        <dbReference type="ChEBI" id="CHEBI:15378"/>
        <dbReference type="ChEBI" id="CHEBI:57856"/>
        <dbReference type="ChEBI" id="CHEBI:58641"/>
        <dbReference type="ChEBI" id="CHEBI:59789"/>
        <dbReference type="ChEBI" id="CHEBI:295975"/>
        <dbReference type="EC" id="2.1.1.103"/>
    </reaction>
    <physiologicalReaction direction="left-to-right" evidence="6">
        <dbReference type="Rhea" id="RHEA:25326"/>
    </physiologicalReaction>
</comment>
<dbReference type="EC" id="2.1.1.103" evidence="5"/>